<dbReference type="Gene3D" id="1.20.58.740">
    <property type="match status" value="1"/>
</dbReference>
<dbReference type="InterPro" id="IPR035892">
    <property type="entry name" value="C2_domain_sf"/>
</dbReference>
<dbReference type="GO" id="GO:0005886">
    <property type="term" value="C:plasma membrane"/>
    <property type="evidence" value="ECO:0007669"/>
    <property type="project" value="TreeGrafter"/>
</dbReference>
<dbReference type="InterPro" id="IPR056372">
    <property type="entry name" value="TPR_DOCK"/>
</dbReference>
<evidence type="ECO:0000256" key="3">
    <source>
        <dbReference type="ARBA" id="ARBA00022490"/>
    </source>
</evidence>
<dbReference type="GO" id="GO:0031267">
    <property type="term" value="F:small GTPase binding"/>
    <property type="evidence" value="ECO:0007669"/>
    <property type="project" value="TreeGrafter"/>
</dbReference>
<dbReference type="InterPro" id="IPR027007">
    <property type="entry name" value="C2_DOCK-type_domain"/>
</dbReference>
<sequence>FPASFIVLKEVTIEKRGDEEIITSAEMPLVKEVTTTLREWGSIWKQLYVVRRLDRLMWDLMEWRSQLLSGTLPSDEFKELKQKVTSKIDYGNKILELDVVVRDADGNILDPERASVISLFRAHEDATAKITERIKEEQSNVQLDHSGVSARIQSSPTHSLYVFVRNFVCRIGEDSELFMSLYDPIKQTNISENYLVRWGDKGLPKDIEMLNSLKVVFTDLGNKDLGREKIYLICQIVRVGRMDLKDTNHKKCTMGLRRPFGVAVMDISDIIKGKTECDEEKQYFIPFHPVIAENDFLHTLLNKVTTSRGDSGGQGLWVTMKALVGDIVQIRKEYPHLVDRSTVVARKLGFPEIIMPGDIRNDIYLTLHSGDFDKYNKTTQKNVEVIMLVCDEEGKNSICLGAGDRPVNEYRSVIYYQIKQPRWMETFKVAIPLEEMPRIHLRFMFRHRSSQESKDKSERNFAMAFVRLMKEDGTVLRDGIHELTVFKGDSKRMEEVSSYLSLPSERSHSDSHKAATLMRSSSSVGGLSVSSRDTLTIATLVCSTKLTQNVGLLGLLKWRTRPEMLKQNLQELKLIDGEEVVKFLQDTLDALFNIMMEHSQTDDYDILVFDALIYIIGLIADRKFQHFNTVLEAYIKQHFSATLAYKKLMSVLKTYLDVSSRGEACEPILRTLKALEYIFKFIVRSRMLYSQLYEGKEQAEFEESLKSLFESINNLMKNCRDILLPMMLRELSGALAVVGDGLQDEKRNSVELLNNILEVLSRNDVGDTFQHIQDIVSSLLRTINRTVITMGREHALISRVVACMTAILSQMDDRHYSRYIETFSGTTDLVDFLMETFLLFKDLIGKHVYPSDWVTMIMVQNRVFLQAINTYADTMNHKFLDNNSFEVQLWNNYFHLAVAFITQESLQLQHFSPTKRSKILAKYGDMRRLIGFAIRDMWYKLGKNKICFIPGMVGPILEMTLIPEEELRRATIPIFFDMMQCEHNHSGNFRKFENEIILKLDHEVEGGGGDERYMDMRAHFVTLVTGLLERLLDYRTVMSDDSRNNRMSCTVNLLNFYKDINREGMYIRYLYKLRDLHLDGENYTEAAYTLLLHSKLLKWSEEQCTLQLDFQTPQSQRQLKESLYDTIISYFDKGKMWEEAITLCKELADQFEMEVFDYELLGQKLNQQAKFYESIMKILRPKPDYFAVGYYGCGFPQFLRNKVFIHRGKEYERREDFQSQLMSQFPSAVRLNITTMPGDDIKNSNMQYIQCFTVQPVLEIPPRLRNKPVPDQIINFYKSNYVQRFQYSRPVRRGKVDPDNEFASMWIERTTFITAYKLPGILRWFEATNVFMIPLENAIETMGQTNEKILTMINQYQCDDALPINPLSMLLNGIVDPAVMGGFAKYEKAFFTEEYMHEHHEDRDKLMRLKDLIAWQIPLLGRGISLHGKRVTDDLRPFHERMEECFKQLKKKVEKEYGVRELPDTDERRSTRPRSMLRSVRQSICSLAGSECGTPTKTHPER</sequence>
<dbReference type="Pfam" id="PF14429">
    <property type="entry name" value="DOCK-C2"/>
    <property type="match status" value="1"/>
</dbReference>
<dbReference type="Pfam" id="PF20421">
    <property type="entry name" value="DHR-2_Lobe_C"/>
    <property type="match status" value="1"/>
</dbReference>
<feature type="domain" description="C2 DOCK-type" evidence="8">
    <location>
        <begin position="360"/>
        <end position="542"/>
    </location>
</feature>
<evidence type="ECO:0000259" key="9">
    <source>
        <dbReference type="PROSITE" id="PS51651"/>
    </source>
</evidence>
<dbReference type="Gene3D" id="1.25.40.410">
    <property type="match status" value="1"/>
</dbReference>
<keyword evidence="4" id="KW-0597">Phosphoprotein</keyword>
<dbReference type="SUPFAM" id="SSF48371">
    <property type="entry name" value="ARM repeat"/>
    <property type="match status" value="1"/>
</dbReference>
<evidence type="ECO:0000256" key="7">
    <source>
        <dbReference type="PROSITE-ProRule" id="PRU00983"/>
    </source>
</evidence>
<dbReference type="InterPro" id="IPR042455">
    <property type="entry name" value="DOCK_N_sub1"/>
</dbReference>
<dbReference type="InterPro" id="IPR046769">
    <property type="entry name" value="DOCKER_Lobe_A"/>
</dbReference>
<dbReference type="Ensembl" id="ENSCCRT00000004787.2">
    <property type="protein sequence ID" value="ENSCCRP00000004348.2"/>
    <property type="gene ID" value="ENSCCRG00000044477.2"/>
</dbReference>
<accession>A0A8C0Y2X9</accession>
<evidence type="ECO:0000256" key="6">
    <source>
        <dbReference type="ARBA" id="ARBA00023136"/>
    </source>
</evidence>
<dbReference type="Gene3D" id="2.60.40.150">
    <property type="entry name" value="C2 domain"/>
    <property type="match status" value="1"/>
</dbReference>
<feature type="domain" description="DOCKER" evidence="9">
    <location>
        <begin position="1057"/>
        <end position="1462"/>
    </location>
</feature>
<evidence type="ECO:0000256" key="2">
    <source>
        <dbReference type="ARBA" id="ARBA00004496"/>
    </source>
</evidence>
<dbReference type="PANTHER" id="PTHR45653:SF6">
    <property type="entry name" value="DEDICATOR OF CYTOKINESIS PROTEIN 2"/>
    <property type="match status" value="1"/>
</dbReference>
<dbReference type="Proteomes" id="UP001108240">
    <property type="component" value="Unplaced"/>
</dbReference>
<dbReference type="Pfam" id="PF20422">
    <property type="entry name" value="DHR-2_Lobe_B"/>
    <property type="match status" value="1"/>
</dbReference>
<reference evidence="10" key="2">
    <citation type="submission" date="2025-09" db="UniProtKB">
        <authorList>
            <consortium name="Ensembl"/>
        </authorList>
    </citation>
    <scope>IDENTIFICATION</scope>
</reference>
<evidence type="ECO:0000259" key="8">
    <source>
        <dbReference type="PROSITE" id="PS51650"/>
    </source>
</evidence>
<dbReference type="InterPro" id="IPR046773">
    <property type="entry name" value="DOCKER_Lobe_C"/>
</dbReference>
<dbReference type="FunFam" id="1.25.40.410:FF:000004">
    <property type="entry name" value="Dedicator of cytokinesis protein 1"/>
    <property type="match status" value="1"/>
</dbReference>
<dbReference type="InterPro" id="IPR032376">
    <property type="entry name" value="DOCK_N"/>
</dbReference>
<name>A0A8C0Y2X9_CYPCA</name>
<keyword evidence="5" id="KW-0344">Guanine-nucleotide releasing factor</keyword>
<dbReference type="Gene3D" id="1.20.1270.350">
    <property type="entry name" value="Dedicator of cytokinesis N-terminal subdomain"/>
    <property type="match status" value="1"/>
</dbReference>
<dbReference type="InterPro" id="IPR043161">
    <property type="entry name" value="DOCK_C_lobe_A"/>
</dbReference>
<dbReference type="GO" id="GO:0016477">
    <property type="term" value="P:cell migration"/>
    <property type="evidence" value="ECO:0007669"/>
    <property type="project" value="TreeGrafter"/>
</dbReference>
<evidence type="ECO:0000313" key="10">
    <source>
        <dbReference type="Ensembl" id="ENSCCRP00000004348.2"/>
    </source>
</evidence>
<dbReference type="FunFam" id="1.20.58.740:FF:000004">
    <property type="entry name" value="Dedicator of cytokinesis protein 1"/>
    <property type="match status" value="1"/>
</dbReference>
<evidence type="ECO:0000256" key="4">
    <source>
        <dbReference type="ARBA" id="ARBA00022553"/>
    </source>
</evidence>
<keyword evidence="3" id="KW-0963">Cytoplasm</keyword>
<dbReference type="InterPro" id="IPR043162">
    <property type="entry name" value="DOCK_C_lobe_C"/>
</dbReference>
<keyword evidence="6" id="KW-0472">Membrane</keyword>
<dbReference type="Pfam" id="PF23554">
    <property type="entry name" value="TPR_DOCK"/>
    <property type="match status" value="1"/>
</dbReference>
<evidence type="ECO:0008006" key="12">
    <source>
        <dbReference type="Google" id="ProtNLM"/>
    </source>
</evidence>
<dbReference type="GO" id="GO:0007520">
    <property type="term" value="P:myoblast fusion"/>
    <property type="evidence" value="ECO:0007669"/>
    <property type="project" value="TreeGrafter"/>
</dbReference>
<dbReference type="InterPro" id="IPR046770">
    <property type="entry name" value="DOCKER_Lobe_B"/>
</dbReference>
<dbReference type="FunFam" id="2.60.40.150:FF:000044">
    <property type="entry name" value="dedicator of cytokinesis protein 1"/>
    <property type="match status" value="1"/>
</dbReference>
<dbReference type="PROSITE" id="PS51650">
    <property type="entry name" value="C2_DOCK"/>
    <property type="match status" value="1"/>
</dbReference>
<organism evidence="10 11">
    <name type="scientific">Cyprinus carpio carpio</name>
    <dbReference type="NCBI Taxonomy" id="630221"/>
    <lineage>
        <taxon>Eukaryota</taxon>
        <taxon>Metazoa</taxon>
        <taxon>Chordata</taxon>
        <taxon>Craniata</taxon>
        <taxon>Vertebrata</taxon>
        <taxon>Euteleostomi</taxon>
        <taxon>Actinopterygii</taxon>
        <taxon>Neopterygii</taxon>
        <taxon>Teleostei</taxon>
        <taxon>Ostariophysi</taxon>
        <taxon>Cypriniformes</taxon>
        <taxon>Cyprinidae</taxon>
        <taxon>Cyprininae</taxon>
        <taxon>Cyprinus</taxon>
    </lineage>
</organism>
<dbReference type="GO" id="GO:0005737">
    <property type="term" value="C:cytoplasm"/>
    <property type="evidence" value="ECO:0007669"/>
    <property type="project" value="UniProtKB-SubCell"/>
</dbReference>
<dbReference type="PROSITE" id="PS51651">
    <property type="entry name" value="DOCKER"/>
    <property type="match status" value="1"/>
</dbReference>
<dbReference type="FunFam" id="1.20.1270.350:FF:000001">
    <property type="entry name" value="dedicator of cytokinesis protein 4"/>
    <property type="match status" value="1"/>
</dbReference>
<comment type="subcellular location">
    <subcellularLocation>
        <location evidence="2">Cytoplasm</location>
    </subcellularLocation>
    <subcellularLocation>
        <location evidence="1">Membrane</location>
    </subcellularLocation>
</comment>
<evidence type="ECO:0000256" key="1">
    <source>
        <dbReference type="ARBA" id="ARBA00004370"/>
    </source>
</evidence>
<dbReference type="GeneTree" id="ENSGT00940000154903"/>
<dbReference type="GO" id="GO:0005085">
    <property type="term" value="F:guanyl-nucleotide exchange factor activity"/>
    <property type="evidence" value="ECO:0007669"/>
    <property type="project" value="UniProtKB-KW"/>
</dbReference>
<dbReference type="GO" id="GO:0007264">
    <property type="term" value="P:small GTPase-mediated signal transduction"/>
    <property type="evidence" value="ECO:0007669"/>
    <property type="project" value="InterPro"/>
</dbReference>
<keyword evidence="11" id="KW-1185">Reference proteome</keyword>
<dbReference type="InterPro" id="IPR016024">
    <property type="entry name" value="ARM-type_fold"/>
</dbReference>
<proteinExistence type="inferred from homology"/>
<protein>
    <recommendedName>
        <fullName evidence="12">Dedicator of cytokinesis 2</fullName>
    </recommendedName>
</protein>
<evidence type="ECO:0000313" key="11">
    <source>
        <dbReference type="Proteomes" id="UP001108240"/>
    </source>
</evidence>
<dbReference type="InterPro" id="IPR027357">
    <property type="entry name" value="DOCKER_dom"/>
</dbReference>
<comment type="similarity">
    <text evidence="7">Belongs to the DOCK family.</text>
</comment>
<dbReference type="InterPro" id="IPR026791">
    <property type="entry name" value="DOCK"/>
</dbReference>
<evidence type="ECO:0000256" key="5">
    <source>
        <dbReference type="ARBA" id="ARBA00022658"/>
    </source>
</evidence>
<dbReference type="PANTHER" id="PTHR45653">
    <property type="entry name" value="DEDICATOR OF CYTOKINESIS"/>
    <property type="match status" value="1"/>
</dbReference>
<dbReference type="Pfam" id="PF16172">
    <property type="entry name" value="DOCK_N"/>
    <property type="match status" value="1"/>
</dbReference>
<reference evidence="10" key="1">
    <citation type="submission" date="2025-08" db="UniProtKB">
        <authorList>
            <consortium name="Ensembl"/>
        </authorList>
    </citation>
    <scope>IDENTIFICATION</scope>
</reference>
<dbReference type="Pfam" id="PF06920">
    <property type="entry name" value="DHR-2_Lobe_A"/>
    <property type="match status" value="1"/>
</dbReference>